<accession>A0AC60NSP4</accession>
<gene>
    <name evidence="1" type="ORF">HPB47_012751</name>
</gene>
<comment type="caution">
    <text evidence="1">The sequence shown here is derived from an EMBL/GenBank/DDBJ whole genome shotgun (WGS) entry which is preliminary data.</text>
</comment>
<reference evidence="1 2" key="1">
    <citation type="journal article" date="2020" name="Cell">
        <title>Large-Scale Comparative Analyses of Tick Genomes Elucidate Their Genetic Diversity and Vector Capacities.</title>
        <authorList>
            <consortium name="Tick Genome and Microbiome Consortium (TIGMIC)"/>
            <person name="Jia N."/>
            <person name="Wang J."/>
            <person name="Shi W."/>
            <person name="Du L."/>
            <person name="Sun Y."/>
            <person name="Zhan W."/>
            <person name="Jiang J.F."/>
            <person name="Wang Q."/>
            <person name="Zhang B."/>
            <person name="Ji P."/>
            <person name="Bell-Sakyi L."/>
            <person name="Cui X.M."/>
            <person name="Yuan T.T."/>
            <person name="Jiang B.G."/>
            <person name="Yang W.F."/>
            <person name="Lam T.T."/>
            <person name="Chang Q.C."/>
            <person name="Ding S.J."/>
            <person name="Wang X.J."/>
            <person name="Zhu J.G."/>
            <person name="Ruan X.D."/>
            <person name="Zhao L."/>
            <person name="Wei J.T."/>
            <person name="Ye R.Z."/>
            <person name="Que T.C."/>
            <person name="Du C.H."/>
            <person name="Zhou Y.H."/>
            <person name="Cheng J.X."/>
            <person name="Dai P.F."/>
            <person name="Guo W.B."/>
            <person name="Han X.H."/>
            <person name="Huang E.J."/>
            <person name="Li L.F."/>
            <person name="Wei W."/>
            <person name="Gao Y.C."/>
            <person name="Liu J.Z."/>
            <person name="Shao H.Z."/>
            <person name="Wang X."/>
            <person name="Wang C.C."/>
            <person name="Yang T.C."/>
            <person name="Huo Q.B."/>
            <person name="Li W."/>
            <person name="Chen H.Y."/>
            <person name="Chen S.E."/>
            <person name="Zhou L.G."/>
            <person name="Ni X.B."/>
            <person name="Tian J.H."/>
            <person name="Sheng Y."/>
            <person name="Liu T."/>
            <person name="Pan Y.S."/>
            <person name="Xia L.Y."/>
            <person name="Li J."/>
            <person name="Zhao F."/>
            <person name="Cao W.C."/>
        </authorList>
    </citation>
    <scope>NUCLEOTIDE SEQUENCE [LARGE SCALE GENOMIC DNA]</scope>
    <source>
        <strain evidence="1">Iper-2018</strain>
    </source>
</reference>
<keyword evidence="2" id="KW-1185">Reference proteome</keyword>
<evidence type="ECO:0000313" key="1">
    <source>
        <dbReference type="EMBL" id="KAG0410141.1"/>
    </source>
</evidence>
<dbReference type="Proteomes" id="UP000805193">
    <property type="component" value="Unassembled WGS sequence"/>
</dbReference>
<proteinExistence type="predicted"/>
<protein>
    <submittedName>
        <fullName evidence="1">Uncharacterized protein</fullName>
    </submittedName>
</protein>
<organism evidence="1 2">
    <name type="scientific">Ixodes persulcatus</name>
    <name type="common">Taiga tick</name>
    <dbReference type="NCBI Taxonomy" id="34615"/>
    <lineage>
        <taxon>Eukaryota</taxon>
        <taxon>Metazoa</taxon>
        <taxon>Ecdysozoa</taxon>
        <taxon>Arthropoda</taxon>
        <taxon>Chelicerata</taxon>
        <taxon>Arachnida</taxon>
        <taxon>Acari</taxon>
        <taxon>Parasitiformes</taxon>
        <taxon>Ixodida</taxon>
        <taxon>Ixodoidea</taxon>
        <taxon>Ixodidae</taxon>
        <taxon>Ixodinae</taxon>
        <taxon>Ixodes</taxon>
    </lineage>
</organism>
<name>A0AC60NSP4_IXOPE</name>
<dbReference type="EMBL" id="JABSTQ010011551">
    <property type="protein sequence ID" value="KAG0410141.1"/>
    <property type="molecule type" value="Genomic_DNA"/>
</dbReference>
<sequence>MPSKAQVRTSPSWTASRGGQEAASASPASCSLLKAAGSLRVLCRHGEGFSGGVFRNNAAREPMGTFLFNCPRINSTPYSVASKIMTKKLKMSSIESKNINVQLQLDVDALEWRSRRLNIEIHGIPDTDGEDLFSKVNDLAVRLEVGTLAGEDISAFHRLPARPGRTRGIIVRFARQELRDTWLAKRGVLRNSEDRVFICENMTSRSRGLLSAAKEWLKQSGYKYAWHANGKILVPRATGDSATIIKCEDDLRVLR</sequence>
<evidence type="ECO:0000313" key="2">
    <source>
        <dbReference type="Proteomes" id="UP000805193"/>
    </source>
</evidence>